<reference evidence="1 2" key="2">
    <citation type="journal article" date="2022" name="Mar. Drugs">
        <title>Bioassay-Guided Fractionation Leads to the Detection of Cholic Acid Generated by the Rare Thalassomonas sp.</title>
        <authorList>
            <person name="Pheiffer F."/>
            <person name="Schneider Y.K."/>
            <person name="Hansen E.H."/>
            <person name="Andersen J.H."/>
            <person name="Isaksson J."/>
            <person name="Busche T."/>
            <person name="R C."/>
            <person name="Kalinowski J."/>
            <person name="Zyl L.V."/>
            <person name="Trindade M."/>
        </authorList>
    </citation>
    <scope>NUCLEOTIDE SEQUENCE [LARGE SCALE GENOMIC DNA]</scope>
    <source>
        <strain evidence="1 2">A5K-106</strain>
    </source>
</reference>
<proteinExistence type="predicted"/>
<dbReference type="RefSeq" id="WP_169749420.1">
    <property type="nucleotide sequence ID" value="NZ_CP059735.1"/>
</dbReference>
<reference evidence="1 2" key="1">
    <citation type="journal article" date="2015" name="Genome Announc.">
        <title>Draft Genome Sequences of Marine Isolates of Thalassomonas viridans and Thalassomonas actiniarum.</title>
        <authorList>
            <person name="Olonade I."/>
            <person name="van Zyl L.J."/>
            <person name="Trindade M."/>
        </authorList>
    </citation>
    <scope>NUCLEOTIDE SEQUENCE [LARGE SCALE GENOMIC DNA]</scope>
    <source>
        <strain evidence="1 2">A5K-106</strain>
    </source>
</reference>
<evidence type="ECO:0008006" key="3">
    <source>
        <dbReference type="Google" id="ProtNLM"/>
    </source>
</evidence>
<evidence type="ECO:0000313" key="2">
    <source>
        <dbReference type="Proteomes" id="UP000032568"/>
    </source>
</evidence>
<organism evidence="1 2">
    <name type="scientific">Thalassomonas actiniarum</name>
    <dbReference type="NCBI Taxonomy" id="485447"/>
    <lineage>
        <taxon>Bacteria</taxon>
        <taxon>Pseudomonadati</taxon>
        <taxon>Pseudomonadota</taxon>
        <taxon>Gammaproteobacteria</taxon>
        <taxon>Alteromonadales</taxon>
        <taxon>Colwelliaceae</taxon>
        <taxon>Thalassomonas</taxon>
    </lineage>
</organism>
<dbReference type="AlphaFoldDB" id="A0AAE9YMB7"/>
<accession>A0AAE9YMB7</accession>
<name>A0AAE9YMB7_9GAMM</name>
<sequence length="50" mass="5141">MSKPKSNQTPMTTKAVARIQSSEAKANGGQALPRGFAVRAARAAGNNKNG</sequence>
<protein>
    <recommendedName>
        <fullName evidence="3">SMP domain-containing protein</fullName>
    </recommendedName>
</protein>
<gene>
    <name evidence="1" type="ORF">SG35_021775</name>
</gene>
<keyword evidence="2" id="KW-1185">Reference proteome</keyword>
<evidence type="ECO:0000313" key="1">
    <source>
        <dbReference type="EMBL" id="WDD97895.1"/>
    </source>
</evidence>
<dbReference type="Proteomes" id="UP000032568">
    <property type="component" value="Chromosome"/>
</dbReference>
<dbReference type="EMBL" id="CP059735">
    <property type="protein sequence ID" value="WDD97895.1"/>
    <property type="molecule type" value="Genomic_DNA"/>
</dbReference>
<dbReference type="KEGG" id="tact:SG35_021775"/>